<name>A0A426ZQA0_ENSVE</name>
<gene>
    <name evidence="1" type="ORF">B296_00033649</name>
</gene>
<organism evidence="1 2">
    <name type="scientific">Ensete ventricosum</name>
    <name type="common">Abyssinian banana</name>
    <name type="synonym">Musa ensete</name>
    <dbReference type="NCBI Taxonomy" id="4639"/>
    <lineage>
        <taxon>Eukaryota</taxon>
        <taxon>Viridiplantae</taxon>
        <taxon>Streptophyta</taxon>
        <taxon>Embryophyta</taxon>
        <taxon>Tracheophyta</taxon>
        <taxon>Spermatophyta</taxon>
        <taxon>Magnoliopsida</taxon>
        <taxon>Liliopsida</taxon>
        <taxon>Zingiberales</taxon>
        <taxon>Musaceae</taxon>
        <taxon>Ensete</taxon>
    </lineage>
</organism>
<protein>
    <submittedName>
        <fullName evidence="1">Uncharacterized protein</fullName>
    </submittedName>
</protein>
<sequence length="131" mass="14254">SRFASAARQTPDPLRFPAAMSAATLPATGGRELSNPPSDGISNLRFSNHSDLLLVSSWDRVWLTDTLVLRVFVFTMPGRTLSRGSSRMLALSSIAASMMIHRASAPVPTIWSEGVQGMFSGCIMFLLLLLW</sequence>
<proteinExistence type="predicted"/>
<reference evidence="1 2" key="1">
    <citation type="journal article" date="2014" name="Agronomy (Basel)">
        <title>A Draft Genome Sequence for Ensete ventricosum, the Drought-Tolerant Tree Against Hunger.</title>
        <authorList>
            <person name="Harrison J."/>
            <person name="Moore K.A."/>
            <person name="Paszkiewicz K."/>
            <person name="Jones T."/>
            <person name="Grant M."/>
            <person name="Ambacheew D."/>
            <person name="Muzemil S."/>
            <person name="Studholme D.J."/>
        </authorList>
    </citation>
    <scope>NUCLEOTIDE SEQUENCE [LARGE SCALE GENOMIC DNA]</scope>
</reference>
<feature type="non-terminal residue" evidence="1">
    <location>
        <position position="1"/>
    </location>
</feature>
<accession>A0A426ZQA0</accession>
<dbReference type="EMBL" id="AMZH03005534">
    <property type="protein sequence ID" value="RRT66177.1"/>
    <property type="molecule type" value="Genomic_DNA"/>
</dbReference>
<evidence type="ECO:0000313" key="1">
    <source>
        <dbReference type="EMBL" id="RRT66177.1"/>
    </source>
</evidence>
<evidence type="ECO:0000313" key="2">
    <source>
        <dbReference type="Proteomes" id="UP000287651"/>
    </source>
</evidence>
<dbReference type="Proteomes" id="UP000287651">
    <property type="component" value="Unassembled WGS sequence"/>
</dbReference>
<comment type="caution">
    <text evidence="1">The sequence shown here is derived from an EMBL/GenBank/DDBJ whole genome shotgun (WGS) entry which is preliminary data.</text>
</comment>
<dbReference type="AlphaFoldDB" id="A0A426ZQA0"/>